<keyword evidence="6" id="KW-0906">Nuclear pore complex</keyword>
<sequence length="822" mass="94071">MPNKICVRNGNEIFIAKQNTIRVSLNGAATSFLLILSLIDSDIKDLVLNNSGTFLAVICEFKVYAVVLPPPNAFNEINSNTPSLAVEHYQVGEFMYNKKDARILKAIWSPVAKYDSNLVVLSSDSIIRSFELGLSFQESIGSFNLRSSDPSEEKAESRETSFSLATVNSIQKPISITFGSNNLSDPVGCLTLYVFTGEGDLYSLFPFHPTKLSVDDSFVELLFNYSLVLYNKLNDCIYELMEKAENEEVDDEVEEQLHKLTLQKKNITLQLHWVSSLKQSVKSSQKEYRYDGKILKEYTILSPVTRISQLKLQGPILIDNIPNALTSEYSINGTDIISVNNGDINVLQLAFDNGDLLMLIQQYDLFMRWRLIDIENGNSEDEELDYYLTPSCGVLQYLRLSSRSKGKLAINLVPTDIPCLFFVLLDSPDRQFILKVDFFKWGRQLNNFFVDKVGVDQPQLLNEIINYQKDDNYLQIEKVYESQGRTNDQVGIDMVINDENDTFILYMVNDRTFTVDFEKHEDDLQMSSSSISTESSDEGRQFALSMRVSNSHTEFKLFEKQFRDNNFIIQKFIKDLENDPIVRKFAFVNLKEIDATFHQDLKVGQIEEFNSNLLLIVDKLAKKFVENLAFLIRYQINLGFNLTSFKEELEYQLVKLNEVIELVKKLNQSFDDENAEATGSVTPFSRLQKVFERQEKLNAKLDSLLVKVHKINSTTKSADGELFQNNLPISKVEKDFFFEMKKLSSRLNSMKINYSNASKQVSFFKNLSSESKSMGLINAASDIFDEDELTYFNKKLQKDDEALDVTKNLVKKAIEDLSEFDS</sequence>
<name>A0AAV5QGK8_9ASCO</name>
<evidence type="ECO:0000313" key="9">
    <source>
        <dbReference type="EMBL" id="GMM33313.1"/>
    </source>
</evidence>
<evidence type="ECO:0000256" key="2">
    <source>
        <dbReference type="ARBA" id="ARBA00022448"/>
    </source>
</evidence>
<evidence type="ECO:0000256" key="7">
    <source>
        <dbReference type="ARBA" id="ARBA00023242"/>
    </source>
</evidence>
<dbReference type="AlphaFoldDB" id="A0AAV5QGK8"/>
<keyword evidence="7" id="KW-0539">Nucleus</keyword>
<reference evidence="9 10" key="1">
    <citation type="journal article" date="2023" name="Elife">
        <title>Identification of key yeast species and microbe-microbe interactions impacting larval growth of Drosophila in the wild.</title>
        <authorList>
            <person name="Mure A."/>
            <person name="Sugiura Y."/>
            <person name="Maeda R."/>
            <person name="Honda K."/>
            <person name="Sakurai N."/>
            <person name="Takahashi Y."/>
            <person name="Watada M."/>
            <person name="Katoh T."/>
            <person name="Gotoh A."/>
            <person name="Gotoh Y."/>
            <person name="Taniguchi I."/>
            <person name="Nakamura K."/>
            <person name="Hayashi T."/>
            <person name="Katayama T."/>
            <person name="Uemura T."/>
            <person name="Hattori Y."/>
        </authorList>
    </citation>
    <scope>NUCLEOTIDE SEQUENCE [LARGE SCALE GENOMIC DNA]</scope>
    <source>
        <strain evidence="9 10">SC-9</strain>
    </source>
</reference>
<evidence type="ECO:0000256" key="5">
    <source>
        <dbReference type="ARBA" id="ARBA00023010"/>
    </source>
</evidence>
<organism evidence="9 10">
    <name type="scientific">Saccharomycopsis crataegensis</name>
    <dbReference type="NCBI Taxonomy" id="43959"/>
    <lineage>
        <taxon>Eukaryota</taxon>
        <taxon>Fungi</taxon>
        <taxon>Dikarya</taxon>
        <taxon>Ascomycota</taxon>
        <taxon>Saccharomycotina</taxon>
        <taxon>Saccharomycetes</taxon>
        <taxon>Saccharomycopsidaceae</taxon>
        <taxon>Saccharomycopsis</taxon>
    </lineage>
</organism>
<gene>
    <name evidence="9" type="ORF">DASC09_006380</name>
</gene>
<feature type="coiled-coil region" evidence="8">
    <location>
        <begin position="646"/>
        <end position="676"/>
    </location>
</feature>
<dbReference type="GO" id="GO:0006606">
    <property type="term" value="P:protein import into nucleus"/>
    <property type="evidence" value="ECO:0007669"/>
    <property type="project" value="TreeGrafter"/>
</dbReference>
<comment type="subcellular location">
    <subcellularLocation>
        <location evidence="1">Nucleus</location>
        <location evidence="1">Nuclear pore complex</location>
    </subcellularLocation>
</comment>
<dbReference type="GO" id="GO:0000056">
    <property type="term" value="P:ribosomal small subunit export from nucleus"/>
    <property type="evidence" value="ECO:0007669"/>
    <property type="project" value="InterPro"/>
</dbReference>
<comment type="caution">
    <text evidence="9">The sequence shown here is derived from an EMBL/GenBank/DDBJ whole genome shotgun (WGS) entry which is preliminary data.</text>
</comment>
<dbReference type="EMBL" id="BTFZ01000001">
    <property type="protein sequence ID" value="GMM33313.1"/>
    <property type="molecule type" value="Genomic_DNA"/>
</dbReference>
<keyword evidence="3" id="KW-0509">mRNA transport</keyword>
<proteinExistence type="predicted"/>
<evidence type="ECO:0000256" key="3">
    <source>
        <dbReference type="ARBA" id="ARBA00022816"/>
    </source>
</evidence>
<accession>A0AAV5QGK8</accession>
<evidence type="ECO:0000313" key="10">
    <source>
        <dbReference type="Proteomes" id="UP001360560"/>
    </source>
</evidence>
<dbReference type="Proteomes" id="UP001360560">
    <property type="component" value="Unassembled WGS sequence"/>
</dbReference>
<keyword evidence="5" id="KW-0811">Translocation</keyword>
<keyword evidence="2" id="KW-0813">Transport</keyword>
<keyword evidence="10" id="KW-1185">Reference proteome</keyword>
<dbReference type="InterPro" id="IPR037700">
    <property type="entry name" value="NUP88/NUP82"/>
</dbReference>
<dbReference type="GO" id="GO:0005643">
    <property type="term" value="C:nuclear pore"/>
    <property type="evidence" value="ECO:0007669"/>
    <property type="project" value="UniProtKB-SubCell"/>
</dbReference>
<evidence type="ECO:0000256" key="1">
    <source>
        <dbReference type="ARBA" id="ARBA00004567"/>
    </source>
</evidence>
<dbReference type="GO" id="GO:0000055">
    <property type="term" value="P:ribosomal large subunit export from nucleus"/>
    <property type="evidence" value="ECO:0007669"/>
    <property type="project" value="InterPro"/>
</dbReference>
<keyword evidence="8" id="KW-0175">Coiled coil</keyword>
<protein>
    <submittedName>
        <fullName evidence="9">Linker nucleoporin</fullName>
    </submittedName>
</protein>
<evidence type="ECO:0000256" key="4">
    <source>
        <dbReference type="ARBA" id="ARBA00022927"/>
    </source>
</evidence>
<dbReference type="PANTHER" id="PTHR13257:SF0">
    <property type="entry name" value="NUCLEAR PORE COMPLEX PROTEIN NUP88"/>
    <property type="match status" value="1"/>
</dbReference>
<dbReference type="RefSeq" id="XP_064850313.1">
    <property type="nucleotide sequence ID" value="XM_064994241.1"/>
</dbReference>
<keyword evidence="4" id="KW-0653">Protein transport</keyword>
<dbReference type="GO" id="GO:0006406">
    <property type="term" value="P:mRNA export from nucleus"/>
    <property type="evidence" value="ECO:0007669"/>
    <property type="project" value="TreeGrafter"/>
</dbReference>
<dbReference type="GO" id="GO:0017056">
    <property type="term" value="F:structural constituent of nuclear pore"/>
    <property type="evidence" value="ECO:0007669"/>
    <property type="project" value="InterPro"/>
</dbReference>
<evidence type="ECO:0000256" key="8">
    <source>
        <dbReference type="SAM" id="Coils"/>
    </source>
</evidence>
<evidence type="ECO:0000256" key="6">
    <source>
        <dbReference type="ARBA" id="ARBA00023132"/>
    </source>
</evidence>
<dbReference type="PANTHER" id="PTHR13257">
    <property type="entry name" value="NUCLEOPORIN NUP84-RELATED"/>
    <property type="match status" value="1"/>
</dbReference>
<dbReference type="GeneID" id="90071292"/>